<dbReference type="GO" id="GO:0006412">
    <property type="term" value="P:translation"/>
    <property type="evidence" value="ECO:0007669"/>
    <property type="project" value="InterPro"/>
</dbReference>
<dbReference type="PANTHER" id="PTHR33284:SF1">
    <property type="entry name" value="RIBOSOMAL PROTEIN L25_GLN-TRNA SYNTHETASE, ANTI-CODON-BINDING DOMAIN-CONTAINING PROTEIN"/>
    <property type="match status" value="1"/>
</dbReference>
<evidence type="ECO:0000313" key="8">
    <source>
        <dbReference type="EMBL" id="SEW46102.1"/>
    </source>
</evidence>
<reference evidence="8 9" key="1">
    <citation type="submission" date="2016-10" db="EMBL/GenBank/DDBJ databases">
        <authorList>
            <person name="de Groot N.N."/>
        </authorList>
    </citation>
    <scope>NUCLEOTIDE SEQUENCE [LARGE SCALE GENOMIC DNA]</scope>
    <source>
        <strain evidence="8 9">DSM 9179</strain>
    </source>
</reference>
<sequence length="206" mass="22970">MEEIILNAIERQKTSARFRELGFVPGVLYGDNIPAGSNVKFEEKALRTIINKHGSNANITVVFNDKKNVGFIKEIQRKPITGALVHIDIQIVSKEHEIKRQIPIVFNGEDVLMIKQLQLNIAKSEILVFGKIALMPDTIFIDVSEMEIKDTITCANFDLDKNIKIEEPDTIYAVISELKIQYEEEPEAAEGAEGAEATDATATDAE</sequence>
<evidence type="ECO:0000256" key="4">
    <source>
        <dbReference type="ARBA" id="ARBA00023274"/>
    </source>
</evidence>
<feature type="region of interest" description="Disordered" evidence="5">
    <location>
        <begin position="184"/>
        <end position="206"/>
    </location>
</feature>
<dbReference type="Gene3D" id="2.40.240.10">
    <property type="entry name" value="Ribosomal Protein L25, Chain P"/>
    <property type="match status" value="1"/>
</dbReference>
<dbReference type="InterPro" id="IPR020056">
    <property type="entry name" value="Rbsml_bL25/Gln-tRNA_synth_N"/>
</dbReference>
<evidence type="ECO:0000256" key="2">
    <source>
        <dbReference type="ARBA" id="ARBA00022884"/>
    </source>
</evidence>
<dbReference type="Pfam" id="PF14693">
    <property type="entry name" value="Ribosomal_TL5_C"/>
    <property type="match status" value="1"/>
</dbReference>
<dbReference type="Proteomes" id="UP000199701">
    <property type="component" value="Unassembled WGS sequence"/>
</dbReference>
<keyword evidence="9" id="KW-1185">Reference proteome</keyword>
<keyword evidence="2" id="KW-0694">RNA-binding</keyword>
<dbReference type="InterPro" id="IPR029751">
    <property type="entry name" value="Ribosomal_L25_dom"/>
</dbReference>
<evidence type="ECO:0000256" key="1">
    <source>
        <dbReference type="ARBA" id="ARBA00022730"/>
    </source>
</evidence>
<evidence type="ECO:0000256" key="3">
    <source>
        <dbReference type="ARBA" id="ARBA00022980"/>
    </source>
</evidence>
<keyword evidence="4" id="KW-0687">Ribonucleoprotein</keyword>
<evidence type="ECO:0000259" key="6">
    <source>
        <dbReference type="Pfam" id="PF01386"/>
    </source>
</evidence>
<dbReference type="Pfam" id="PF01386">
    <property type="entry name" value="Ribosomal_L25p"/>
    <property type="match status" value="1"/>
</dbReference>
<dbReference type="EMBL" id="FOJI01000029">
    <property type="protein sequence ID" value="SEW46102.1"/>
    <property type="molecule type" value="Genomic_DNA"/>
</dbReference>
<dbReference type="GO" id="GO:0008097">
    <property type="term" value="F:5S rRNA binding"/>
    <property type="evidence" value="ECO:0007669"/>
    <property type="project" value="InterPro"/>
</dbReference>
<proteinExistence type="predicted"/>
<accession>A0A1I0RXF8</accession>
<keyword evidence="3 8" id="KW-0689">Ribosomal protein</keyword>
<dbReference type="PANTHER" id="PTHR33284">
    <property type="entry name" value="RIBOSOMAL PROTEIN L25/GLN-TRNA SYNTHETASE, ANTI-CODON-BINDING DOMAIN-CONTAINING PROTEIN"/>
    <property type="match status" value="1"/>
</dbReference>
<protein>
    <submittedName>
        <fullName evidence="8">Large subunit ribosomal protein L25</fullName>
    </submittedName>
</protein>
<dbReference type="InterPro" id="IPR020930">
    <property type="entry name" value="Ribosomal_uL5_bac-type"/>
</dbReference>
<dbReference type="NCBIfam" id="TIGR00731">
    <property type="entry name" value="bL25_bact_ctc"/>
    <property type="match status" value="1"/>
</dbReference>
<dbReference type="AlphaFoldDB" id="A0A1I0RXF8"/>
<evidence type="ECO:0000313" key="9">
    <source>
        <dbReference type="Proteomes" id="UP000199701"/>
    </source>
</evidence>
<dbReference type="InterPro" id="IPR011035">
    <property type="entry name" value="Ribosomal_bL25/Gln-tRNA_synth"/>
</dbReference>
<evidence type="ECO:0000256" key="5">
    <source>
        <dbReference type="SAM" id="MobiDB-lite"/>
    </source>
</evidence>
<dbReference type="STRING" id="99656.SAMN05421659_12915"/>
<feature type="domain" description="Large ribosomal subunit protein bL25 L25" evidence="6">
    <location>
        <begin position="6"/>
        <end position="88"/>
    </location>
</feature>
<dbReference type="SUPFAM" id="SSF50715">
    <property type="entry name" value="Ribosomal protein L25-like"/>
    <property type="match status" value="1"/>
</dbReference>
<feature type="compositionally biased region" description="Low complexity" evidence="5">
    <location>
        <begin position="191"/>
        <end position="206"/>
    </location>
</feature>
<dbReference type="RefSeq" id="WP_092458254.1">
    <property type="nucleotide sequence ID" value="NZ_FOJI01000029.1"/>
</dbReference>
<dbReference type="Gene3D" id="2.170.120.20">
    <property type="entry name" value="Ribosomal protein L25, beta domain"/>
    <property type="match status" value="1"/>
</dbReference>
<dbReference type="GO" id="GO:0022625">
    <property type="term" value="C:cytosolic large ribosomal subunit"/>
    <property type="evidence" value="ECO:0007669"/>
    <property type="project" value="TreeGrafter"/>
</dbReference>
<name>A0A1I0RXF8_9FIRM</name>
<gene>
    <name evidence="8" type="ORF">SAMN05421659_12915</name>
</gene>
<dbReference type="CDD" id="cd00495">
    <property type="entry name" value="Ribosomal_L25_TL5_CTC"/>
    <property type="match status" value="1"/>
</dbReference>
<dbReference type="OrthoDB" id="9790002at2"/>
<feature type="domain" description="Large ribosomal subunit protein bL25 beta" evidence="7">
    <location>
        <begin position="98"/>
        <end position="176"/>
    </location>
</feature>
<dbReference type="GO" id="GO:0003735">
    <property type="term" value="F:structural constituent of ribosome"/>
    <property type="evidence" value="ECO:0007669"/>
    <property type="project" value="InterPro"/>
</dbReference>
<keyword evidence="1" id="KW-0699">rRNA-binding</keyword>
<evidence type="ECO:0000259" key="7">
    <source>
        <dbReference type="Pfam" id="PF14693"/>
    </source>
</evidence>
<dbReference type="InterPro" id="IPR001021">
    <property type="entry name" value="Ribosomal_bL25_long"/>
</dbReference>
<dbReference type="InterPro" id="IPR037121">
    <property type="entry name" value="Ribosomal_bL25_C"/>
</dbReference>
<organism evidence="8 9">
    <name type="scientific">[Clostridium] fimetarium</name>
    <dbReference type="NCBI Taxonomy" id="99656"/>
    <lineage>
        <taxon>Bacteria</taxon>
        <taxon>Bacillati</taxon>
        <taxon>Bacillota</taxon>
        <taxon>Clostridia</taxon>
        <taxon>Lachnospirales</taxon>
        <taxon>Lachnospiraceae</taxon>
    </lineage>
</organism>
<dbReference type="InterPro" id="IPR020057">
    <property type="entry name" value="Ribosomal_bL25_b-dom"/>
</dbReference>